<accession>A0ABD2ME57</accession>
<reference evidence="1 2" key="1">
    <citation type="submission" date="2024-10" db="EMBL/GenBank/DDBJ databases">
        <authorList>
            <person name="Kim D."/>
        </authorList>
    </citation>
    <scope>NUCLEOTIDE SEQUENCE [LARGE SCALE GENOMIC DNA]</scope>
    <source>
        <strain evidence="1">BH-2024</strain>
    </source>
</reference>
<gene>
    <name evidence="1" type="ORF">niasHT_009696</name>
</gene>
<organism evidence="1 2">
    <name type="scientific">Heterodera trifolii</name>
    <dbReference type="NCBI Taxonomy" id="157864"/>
    <lineage>
        <taxon>Eukaryota</taxon>
        <taxon>Metazoa</taxon>
        <taxon>Ecdysozoa</taxon>
        <taxon>Nematoda</taxon>
        <taxon>Chromadorea</taxon>
        <taxon>Rhabditida</taxon>
        <taxon>Tylenchina</taxon>
        <taxon>Tylenchomorpha</taxon>
        <taxon>Tylenchoidea</taxon>
        <taxon>Heteroderidae</taxon>
        <taxon>Heteroderinae</taxon>
        <taxon>Heterodera</taxon>
    </lineage>
</organism>
<protein>
    <submittedName>
        <fullName evidence="1">Uncharacterized protein</fullName>
    </submittedName>
</protein>
<evidence type="ECO:0000313" key="1">
    <source>
        <dbReference type="EMBL" id="KAL3125563.1"/>
    </source>
</evidence>
<comment type="caution">
    <text evidence="1">The sequence shown here is derived from an EMBL/GenBank/DDBJ whole genome shotgun (WGS) entry which is preliminary data.</text>
</comment>
<dbReference type="Proteomes" id="UP001620626">
    <property type="component" value="Unassembled WGS sequence"/>
</dbReference>
<dbReference type="AlphaFoldDB" id="A0ABD2ME57"/>
<evidence type="ECO:0000313" key="2">
    <source>
        <dbReference type="Proteomes" id="UP001620626"/>
    </source>
</evidence>
<dbReference type="EMBL" id="JBICBT010000029">
    <property type="protein sequence ID" value="KAL3125563.1"/>
    <property type="molecule type" value="Genomic_DNA"/>
</dbReference>
<keyword evidence="2" id="KW-1185">Reference proteome</keyword>
<name>A0ABD2ME57_9BILA</name>
<proteinExistence type="predicted"/>
<sequence length="141" mass="16448">MCFKQFETVAFAHYAGRFDSHFVLSELTKKEIATELMMADLKIYQIKFRQLFLEITGDLDVMKESVTIASVVMKIFTAKFLKERHIPIMPEGGYERAENQSKIAVKYFEWLAQRKGVKVRHACIFALDSWTKRTDNGRESQ</sequence>